<gene>
    <name evidence="6" type="ORF">THRCLA_08658</name>
</gene>
<dbReference type="InterPro" id="IPR017455">
    <property type="entry name" value="Znf_FYVE-rel"/>
</dbReference>
<dbReference type="GO" id="GO:0008270">
    <property type="term" value="F:zinc ion binding"/>
    <property type="evidence" value="ECO:0007669"/>
    <property type="project" value="UniProtKB-KW"/>
</dbReference>
<evidence type="ECO:0000256" key="1">
    <source>
        <dbReference type="ARBA" id="ARBA00022723"/>
    </source>
</evidence>
<dbReference type="SMART" id="SM00064">
    <property type="entry name" value="FYVE"/>
    <property type="match status" value="1"/>
</dbReference>
<feature type="domain" description="FYVE-type" evidence="5">
    <location>
        <begin position="37"/>
        <end position="97"/>
    </location>
</feature>
<dbReference type="Gene3D" id="3.30.40.10">
    <property type="entry name" value="Zinc/RING finger domain, C3HC4 (zinc finger)"/>
    <property type="match status" value="1"/>
</dbReference>
<dbReference type="AlphaFoldDB" id="A0A1V9Z3W6"/>
<proteinExistence type="predicted"/>
<reference evidence="6 7" key="1">
    <citation type="journal article" date="2014" name="Genome Biol. Evol.">
        <title>The secreted proteins of Achlya hypogyna and Thraustotheca clavata identify the ancestral oomycete secretome and reveal gene acquisitions by horizontal gene transfer.</title>
        <authorList>
            <person name="Misner I."/>
            <person name="Blouin N."/>
            <person name="Leonard G."/>
            <person name="Richards T.A."/>
            <person name="Lane C.E."/>
        </authorList>
    </citation>
    <scope>NUCLEOTIDE SEQUENCE [LARGE SCALE GENOMIC DNA]</scope>
    <source>
        <strain evidence="6 7">ATCC 34112</strain>
    </source>
</reference>
<dbReference type="InterPro" id="IPR000306">
    <property type="entry name" value="Znf_FYVE"/>
</dbReference>
<dbReference type="InterPro" id="IPR011011">
    <property type="entry name" value="Znf_FYVE_PHD"/>
</dbReference>
<keyword evidence="7" id="KW-1185">Reference proteome</keyword>
<keyword evidence="3" id="KW-0862">Zinc</keyword>
<name>A0A1V9Z3W6_9STRA</name>
<dbReference type="EMBL" id="JNBS01002314">
    <property type="protein sequence ID" value="OQR92602.1"/>
    <property type="molecule type" value="Genomic_DNA"/>
</dbReference>
<dbReference type="PANTHER" id="PTHR39490:SF8">
    <property type="entry name" value="ZINC FINGER FYVE DOMAIN-CONTAINING PROTEIN 21"/>
    <property type="match status" value="1"/>
</dbReference>
<dbReference type="InterPro" id="IPR013083">
    <property type="entry name" value="Znf_RING/FYVE/PHD"/>
</dbReference>
<dbReference type="InterPro" id="IPR052113">
    <property type="entry name" value="FYVE-type_Zinc_Finger"/>
</dbReference>
<keyword evidence="1" id="KW-0479">Metal-binding</keyword>
<comment type="caution">
    <text evidence="6">The sequence shown here is derived from an EMBL/GenBank/DDBJ whole genome shotgun (WGS) entry which is preliminary data.</text>
</comment>
<dbReference type="PANTHER" id="PTHR39490">
    <property type="entry name" value="ARRESTIN DOMAIN-CONTAINING PROTEIN D"/>
    <property type="match status" value="1"/>
</dbReference>
<organism evidence="6 7">
    <name type="scientific">Thraustotheca clavata</name>
    <dbReference type="NCBI Taxonomy" id="74557"/>
    <lineage>
        <taxon>Eukaryota</taxon>
        <taxon>Sar</taxon>
        <taxon>Stramenopiles</taxon>
        <taxon>Oomycota</taxon>
        <taxon>Saprolegniomycetes</taxon>
        <taxon>Saprolegniales</taxon>
        <taxon>Achlyaceae</taxon>
        <taxon>Thraustotheca</taxon>
    </lineage>
</organism>
<dbReference type="Pfam" id="PF01363">
    <property type="entry name" value="FYVE"/>
    <property type="match status" value="1"/>
</dbReference>
<dbReference type="SUPFAM" id="SSF57903">
    <property type="entry name" value="FYVE/PHD zinc finger"/>
    <property type="match status" value="1"/>
</dbReference>
<dbReference type="OrthoDB" id="660555at2759"/>
<accession>A0A1V9Z3W6</accession>
<dbReference type="PROSITE" id="PS50178">
    <property type="entry name" value="ZF_FYVE"/>
    <property type="match status" value="1"/>
</dbReference>
<evidence type="ECO:0000259" key="5">
    <source>
        <dbReference type="PROSITE" id="PS50178"/>
    </source>
</evidence>
<keyword evidence="2 4" id="KW-0863">Zinc-finger</keyword>
<evidence type="ECO:0000256" key="3">
    <source>
        <dbReference type="ARBA" id="ARBA00022833"/>
    </source>
</evidence>
<evidence type="ECO:0000313" key="6">
    <source>
        <dbReference type="EMBL" id="OQR92602.1"/>
    </source>
</evidence>
<dbReference type="SUPFAM" id="SSF50729">
    <property type="entry name" value="PH domain-like"/>
    <property type="match status" value="1"/>
</dbReference>
<dbReference type="Proteomes" id="UP000243217">
    <property type="component" value="Unassembled WGS sequence"/>
</dbReference>
<evidence type="ECO:0000256" key="4">
    <source>
        <dbReference type="PROSITE-ProRule" id="PRU00091"/>
    </source>
</evidence>
<sequence>MWCFPSNEEEVPSLQRATSKRRFVVGTTQPPPTWELDEIATTCTACKVEFDLFHRKHHCRACGLLFCGTCASGFEKILGYGLTTQVRVCQSCIPIVTQENKFHEVHLPLLRTGETFVKHGMLLERNVKLILIDNSLQYQTINIDSMQVYGETKIILLENVSSIASVDIKSLMIKTPGRNHKLDASSSSIRDSWVKALESALAIFKNHVAMEDTKHAKALAKEHAEMNRIMRGLELIELRRLEMQQNRLQQNSSRRDELRLKYGLAIPAPT</sequence>
<evidence type="ECO:0000256" key="2">
    <source>
        <dbReference type="ARBA" id="ARBA00022771"/>
    </source>
</evidence>
<protein>
    <recommendedName>
        <fullName evidence="5">FYVE-type domain-containing protein</fullName>
    </recommendedName>
</protein>
<evidence type="ECO:0000313" key="7">
    <source>
        <dbReference type="Proteomes" id="UP000243217"/>
    </source>
</evidence>